<feature type="compositionally biased region" description="Polar residues" evidence="1">
    <location>
        <begin position="142"/>
        <end position="151"/>
    </location>
</feature>
<evidence type="ECO:0000256" key="1">
    <source>
        <dbReference type="SAM" id="MobiDB-lite"/>
    </source>
</evidence>
<keyword evidence="3" id="KW-1185">Reference proteome</keyword>
<organism evidence="2 3">
    <name type="scientific">Phytophthora fragariaefolia</name>
    <dbReference type="NCBI Taxonomy" id="1490495"/>
    <lineage>
        <taxon>Eukaryota</taxon>
        <taxon>Sar</taxon>
        <taxon>Stramenopiles</taxon>
        <taxon>Oomycota</taxon>
        <taxon>Peronosporomycetes</taxon>
        <taxon>Peronosporales</taxon>
        <taxon>Peronosporaceae</taxon>
        <taxon>Phytophthora</taxon>
    </lineage>
</organism>
<dbReference type="AlphaFoldDB" id="A0A9W6TMJ2"/>
<evidence type="ECO:0000313" key="2">
    <source>
        <dbReference type="EMBL" id="GMF16185.1"/>
    </source>
</evidence>
<name>A0A9W6TMJ2_9STRA</name>
<accession>A0A9W6TMJ2</accession>
<feature type="region of interest" description="Disordered" evidence="1">
    <location>
        <begin position="142"/>
        <end position="164"/>
    </location>
</feature>
<reference evidence="2" key="1">
    <citation type="submission" date="2023-04" db="EMBL/GenBank/DDBJ databases">
        <title>Phytophthora fragariaefolia NBRC 109709.</title>
        <authorList>
            <person name="Ichikawa N."/>
            <person name="Sato H."/>
            <person name="Tonouchi N."/>
        </authorList>
    </citation>
    <scope>NUCLEOTIDE SEQUENCE</scope>
    <source>
        <strain evidence="2">NBRC 109709</strain>
    </source>
</reference>
<feature type="region of interest" description="Disordered" evidence="1">
    <location>
        <begin position="1"/>
        <end position="75"/>
    </location>
</feature>
<dbReference type="EMBL" id="BSXT01000056">
    <property type="protein sequence ID" value="GMF16185.1"/>
    <property type="molecule type" value="Genomic_DNA"/>
</dbReference>
<feature type="compositionally biased region" description="Low complexity" evidence="1">
    <location>
        <begin position="52"/>
        <end position="61"/>
    </location>
</feature>
<comment type="caution">
    <text evidence="2">The sequence shown here is derived from an EMBL/GenBank/DDBJ whole genome shotgun (WGS) entry which is preliminary data.</text>
</comment>
<evidence type="ECO:0000313" key="3">
    <source>
        <dbReference type="Proteomes" id="UP001165121"/>
    </source>
</evidence>
<proteinExistence type="predicted"/>
<protein>
    <submittedName>
        <fullName evidence="2">Unnamed protein product</fullName>
    </submittedName>
</protein>
<gene>
    <name evidence="2" type="ORF">Pfra01_000071200</name>
</gene>
<dbReference type="Proteomes" id="UP001165121">
    <property type="component" value="Unassembled WGS sequence"/>
</dbReference>
<sequence length="164" mass="18007">MDLHVRAAQKRPAVSEVNENEGSESDASRDGTWLPNPAPSEADSVERESSESRSVSDVPESTSSTSEGGNRFRVLAQPPNTVEFVSWKAFDEHLATYQAQTFQSRNAIRGLSDLSLRLRRFTFMGAVFKNVRLHTRGLKVSSYEQETSTGVSDEGLQSAGKGLL</sequence>